<evidence type="ECO:0000256" key="5">
    <source>
        <dbReference type="ARBA" id="ARBA00022519"/>
    </source>
</evidence>
<dbReference type="EMBL" id="RFLY01000012">
    <property type="protein sequence ID" value="RMH90941.1"/>
    <property type="molecule type" value="Genomic_DNA"/>
</dbReference>
<evidence type="ECO:0000256" key="4">
    <source>
        <dbReference type="ARBA" id="ARBA00022475"/>
    </source>
</evidence>
<evidence type="ECO:0000256" key="10">
    <source>
        <dbReference type="SAM" id="Coils"/>
    </source>
</evidence>
<feature type="domain" description="CyaD-like alpha-helical hairpin" evidence="11">
    <location>
        <begin position="128"/>
        <end position="322"/>
    </location>
</feature>
<keyword evidence="8 9" id="KW-0472">Membrane</keyword>
<protein>
    <recommendedName>
        <fullName evidence="9">Membrane fusion protein (MFP) family protein</fullName>
    </recommendedName>
</protein>
<dbReference type="InterPro" id="IPR010129">
    <property type="entry name" value="T1SS_HlyD"/>
</dbReference>
<gene>
    <name evidence="13" type="ORF">EBB59_09195</name>
</gene>
<evidence type="ECO:0000313" key="14">
    <source>
        <dbReference type="Proteomes" id="UP000275012"/>
    </source>
</evidence>
<dbReference type="AlphaFoldDB" id="A0A3M2HMK0"/>
<dbReference type="PANTHER" id="PTHR30386">
    <property type="entry name" value="MEMBRANE FUSION SUBUNIT OF EMRAB-TOLC MULTIDRUG EFFLUX PUMP"/>
    <property type="match status" value="1"/>
</dbReference>
<organism evidence="13 14">
    <name type="scientific">Solilutibacter pythonis</name>
    <dbReference type="NCBI Taxonomy" id="2483112"/>
    <lineage>
        <taxon>Bacteria</taxon>
        <taxon>Pseudomonadati</taxon>
        <taxon>Pseudomonadota</taxon>
        <taxon>Gammaproteobacteria</taxon>
        <taxon>Lysobacterales</taxon>
        <taxon>Lysobacteraceae</taxon>
        <taxon>Solilutibacter</taxon>
    </lineage>
</organism>
<dbReference type="OrthoDB" id="9775513at2"/>
<dbReference type="Gene3D" id="1.10.287.470">
    <property type="entry name" value="Helix hairpin bin"/>
    <property type="match status" value="1"/>
</dbReference>
<dbReference type="PANTHER" id="PTHR30386:SF27">
    <property type="entry name" value="MEMBRANE FUSION PROTEIN (MFP) FAMILY PROTEIN"/>
    <property type="match status" value="1"/>
</dbReference>
<dbReference type="Gene3D" id="2.40.50.100">
    <property type="match status" value="1"/>
</dbReference>
<dbReference type="Gene3D" id="2.40.30.170">
    <property type="match status" value="1"/>
</dbReference>
<comment type="caution">
    <text evidence="13">The sequence shown here is derived from an EMBL/GenBank/DDBJ whole genome shotgun (WGS) entry which is preliminary data.</text>
</comment>
<evidence type="ECO:0000256" key="3">
    <source>
        <dbReference type="ARBA" id="ARBA00022448"/>
    </source>
</evidence>
<evidence type="ECO:0000256" key="2">
    <source>
        <dbReference type="ARBA" id="ARBA00009477"/>
    </source>
</evidence>
<dbReference type="InterPro" id="IPR059040">
    <property type="entry name" value="HH_CyaD-like"/>
</dbReference>
<evidence type="ECO:0000259" key="12">
    <source>
        <dbReference type="Pfam" id="PF26002"/>
    </source>
</evidence>
<dbReference type="InterPro" id="IPR050739">
    <property type="entry name" value="MFP"/>
</dbReference>
<dbReference type="RefSeq" id="WP_122101865.1">
    <property type="nucleotide sequence ID" value="NZ_RFLY01000012.1"/>
</dbReference>
<accession>A0A3M2HMK0</accession>
<dbReference type="NCBIfam" id="TIGR01843">
    <property type="entry name" value="type_I_hlyD"/>
    <property type="match status" value="1"/>
</dbReference>
<keyword evidence="7 9" id="KW-1133">Transmembrane helix</keyword>
<keyword evidence="10" id="KW-0175">Coiled coil</keyword>
<dbReference type="GO" id="GO:0015031">
    <property type="term" value="P:protein transport"/>
    <property type="evidence" value="ECO:0007669"/>
    <property type="project" value="InterPro"/>
</dbReference>
<dbReference type="PRINTS" id="PR01490">
    <property type="entry name" value="RTXTOXIND"/>
</dbReference>
<dbReference type="SUPFAM" id="SSF56954">
    <property type="entry name" value="Outer membrane efflux proteins (OEP)"/>
    <property type="match status" value="1"/>
</dbReference>
<feature type="transmembrane region" description="Helical" evidence="9">
    <location>
        <begin position="63"/>
        <end position="86"/>
    </location>
</feature>
<dbReference type="Pfam" id="PF25988">
    <property type="entry name" value="HH_CyaD"/>
    <property type="match status" value="1"/>
</dbReference>
<keyword evidence="6 9" id="KW-0812">Transmembrane</keyword>
<sequence length="473" mass="52129">MKHILQGAGDFLKRYTTIFRAVWADRKSMESPDRTRDEIAFLPAHLELTETPVSPASRWTMRLIVALFCAALLWACIGKVDIVAVAPGKVVPSGRTKVIQSAETAVVKRILVEDGQEVKAGQLLVELDATGAQADVSKASDALVNARLARLRLRAIAQSLKTGTPPQLQADESVSKERWQAEQALAISEYAAFRQKQESLQATIAQRRAEIATIQSTLGPMAETARIAKTRETDYARLIEGNYVGRHDYLLRQQERIAAEQNLASQRSRLQEARSALNGAREQWDVLAAEFKEQRLVQLRQASEQIQQYAPEVERSTQRDKQLALRAPVDGTVQQLAIHTVGGVVTPAQALMAVVPKDDTVEVEATILNKDIGFIKPGQTATIKVESFPYTRYGYLTGEVVNVSHDAAQDERLGLVFPARVRIAKNGLNIEGVPVKVTPGMGLSVEIKTGGRRLISYLLSPLQRMGNEAGRER</sequence>
<comment type="similarity">
    <text evidence="2 9">Belongs to the membrane fusion protein (MFP) (TC 8.A.1) family.</text>
</comment>
<evidence type="ECO:0000256" key="7">
    <source>
        <dbReference type="ARBA" id="ARBA00022989"/>
    </source>
</evidence>
<evidence type="ECO:0000256" key="1">
    <source>
        <dbReference type="ARBA" id="ARBA00004377"/>
    </source>
</evidence>
<evidence type="ECO:0000259" key="11">
    <source>
        <dbReference type="Pfam" id="PF25988"/>
    </source>
</evidence>
<dbReference type="InterPro" id="IPR058982">
    <property type="entry name" value="Beta-barrel_AprE"/>
</dbReference>
<name>A0A3M2HMK0_9GAMM</name>
<feature type="coiled-coil region" evidence="10">
    <location>
        <begin position="256"/>
        <end position="283"/>
    </location>
</feature>
<reference evidence="13 14" key="1">
    <citation type="submission" date="2018-10" db="EMBL/GenBank/DDBJ databases">
        <title>Proposal of Lysobacter pythonis sp. nov. isolated from royal pythons (Python regius).</title>
        <authorList>
            <person name="Hans-Juergen B."/>
            <person name="Huptas C."/>
            <person name="Sandra B."/>
            <person name="Igor L."/>
            <person name="Joachim S."/>
            <person name="Siegfried S."/>
            <person name="Mareike W."/>
            <person name="Peter K."/>
        </authorList>
    </citation>
    <scope>NUCLEOTIDE SEQUENCE [LARGE SCALE GENOMIC DNA]</scope>
    <source>
        <strain evidence="13 14">4284/11</strain>
    </source>
</reference>
<comment type="subcellular location">
    <subcellularLocation>
        <location evidence="1 9">Cell inner membrane</location>
        <topology evidence="1 9">Single-pass membrane protein</topology>
    </subcellularLocation>
</comment>
<keyword evidence="14" id="KW-1185">Reference proteome</keyword>
<evidence type="ECO:0000256" key="6">
    <source>
        <dbReference type="ARBA" id="ARBA00022692"/>
    </source>
</evidence>
<dbReference type="Proteomes" id="UP000275012">
    <property type="component" value="Unassembled WGS sequence"/>
</dbReference>
<evidence type="ECO:0000256" key="9">
    <source>
        <dbReference type="RuleBase" id="RU365093"/>
    </source>
</evidence>
<keyword evidence="4 9" id="KW-1003">Cell membrane</keyword>
<dbReference type="Pfam" id="PF26002">
    <property type="entry name" value="Beta-barrel_AprE"/>
    <property type="match status" value="1"/>
</dbReference>
<proteinExistence type="inferred from homology"/>
<feature type="domain" description="AprE-like beta-barrel" evidence="12">
    <location>
        <begin position="363"/>
        <end position="450"/>
    </location>
</feature>
<evidence type="ECO:0000313" key="13">
    <source>
        <dbReference type="EMBL" id="RMH90941.1"/>
    </source>
</evidence>
<evidence type="ECO:0000256" key="8">
    <source>
        <dbReference type="ARBA" id="ARBA00023136"/>
    </source>
</evidence>
<keyword evidence="5 9" id="KW-0997">Cell inner membrane</keyword>
<keyword evidence="3 9" id="KW-0813">Transport</keyword>
<dbReference type="GO" id="GO:0005886">
    <property type="term" value="C:plasma membrane"/>
    <property type="evidence" value="ECO:0007669"/>
    <property type="project" value="UniProtKB-SubCell"/>
</dbReference>